<dbReference type="GO" id="GO:0006542">
    <property type="term" value="P:glutamine biosynthetic process"/>
    <property type="evidence" value="ECO:0007669"/>
    <property type="project" value="InterPro"/>
</dbReference>
<accession>A0A6V7XQI2</accession>
<evidence type="ECO:0000256" key="2">
    <source>
        <dbReference type="PROSITE-ProRule" id="PRU01331"/>
    </source>
</evidence>
<keyword evidence="1" id="KW-0436">Ligase</keyword>
<gene>
    <name evidence="5" type="ORF">MENT_LOCUS55124</name>
</gene>
<name>A0A6V7XQI2_MELEN</name>
<protein>
    <recommendedName>
        <fullName evidence="4">GS catalytic domain-containing protein</fullName>
    </recommendedName>
</protein>
<evidence type="ECO:0000313" key="6">
    <source>
        <dbReference type="Proteomes" id="UP000580250"/>
    </source>
</evidence>
<dbReference type="Gene3D" id="3.10.20.70">
    <property type="entry name" value="Glutamine synthetase, N-terminal domain"/>
    <property type="match status" value="1"/>
</dbReference>
<comment type="similarity">
    <text evidence="2 3">Belongs to the glutamine synthetase family.</text>
</comment>
<comment type="caution">
    <text evidence="5">The sequence shown here is derived from an EMBL/GenBank/DDBJ whole genome shotgun (WGS) entry which is preliminary data.</text>
</comment>
<proteinExistence type="inferred from homology"/>
<reference evidence="5 6" key="1">
    <citation type="submission" date="2020-08" db="EMBL/GenBank/DDBJ databases">
        <authorList>
            <person name="Koutsovoulos G."/>
            <person name="Danchin GJ E."/>
        </authorList>
    </citation>
    <scope>NUCLEOTIDE SEQUENCE [LARGE SCALE GENOMIC DNA]</scope>
</reference>
<evidence type="ECO:0000313" key="5">
    <source>
        <dbReference type="EMBL" id="CAD2201561.1"/>
    </source>
</evidence>
<dbReference type="SMART" id="SM01230">
    <property type="entry name" value="Gln-synt_C"/>
    <property type="match status" value="1"/>
</dbReference>
<dbReference type="Pfam" id="PF00120">
    <property type="entry name" value="Gln-synt_C"/>
    <property type="match status" value="1"/>
</dbReference>
<organism evidence="5 6">
    <name type="scientific">Meloidogyne enterolobii</name>
    <name type="common">Root-knot nematode worm</name>
    <name type="synonym">Meloidogyne mayaguensis</name>
    <dbReference type="NCBI Taxonomy" id="390850"/>
    <lineage>
        <taxon>Eukaryota</taxon>
        <taxon>Metazoa</taxon>
        <taxon>Ecdysozoa</taxon>
        <taxon>Nematoda</taxon>
        <taxon>Chromadorea</taxon>
        <taxon>Rhabditida</taxon>
        <taxon>Tylenchina</taxon>
        <taxon>Tylenchomorpha</taxon>
        <taxon>Tylenchoidea</taxon>
        <taxon>Meloidogynidae</taxon>
        <taxon>Meloidogyninae</taxon>
        <taxon>Meloidogyne</taxon>
    </lineage>
</organism>
<dbReference type="SUPFAM" id="SSF55931">
    <property type="entry name" value="Glutamine synthetase/guanido kinase"/>
    <property type="match status" value="1"/>
</dbReference>
<dbReference type="EMBL" id="CAJEWN010002035">
    <property type="protein sequence ID" value="CAD2201561.1"/>
    <property type="molecule type" value="Genomic_DNA"/>
</dbReference>
<feature type="domain" description="GS catalytic" evidence="4">
    <location>
        <begin position="118"/>
        <end position="255"/>
    </location>
</feature>
<dbReference type="Gene3D" id="3.30.590.10">
    <property type="entry name" value="Glutamine synthetase/guanido kinase, catalytic domain"/>
    <property type="match status" value="1"/>
</dbReference>
<sequence>MTITYDDLNDLIKNGKIDTVVVACVDMQGRLMGKRLTGRHFLGLAQKKISISTFVYAVTIEGIAGGGYEISSVDTGYSDCQLCADLNSLHLLPWSEGAVLAISNPHNFVTSEPLFCSPRVILMQQIERLANLKLKGLFASELEFNLFNETYESASQKHWKNLNNHQYMNHHQYSTHHQYMNISASSAIEPFMRSVRNKLEEAGILMEATHPESLPSQHELNFVPADPLTMADRHIIAKHGIRDMAEVWNDCIFYG</sequence>
<dbReference type="SUPFAM" id="SSF54368">
    <property type="entry name" value="Glutamine synthetase, N-terminal domain"/>
    <property type="match status" value="1"/>
</dbReference>
<dbReference type="Proteomes" id="UP000580250">
    <property type="component" value="Unassembled WGS sequence"/>
</dbReference>
<dbReference type="OrthoDB" id="77835at2759"/>
<dbReference type="GO" id="GO:0004356">
    <property type="term" value="F:glutamine synthetase activity"/>
    <property type="evidence" value="ECO:0007669"/>
    <property type="project" value="InterPro"/>
</dbReference>
<dbReference type="InterPro" id="IPR008146">
    <property type="entry name" value="Gln_synth_cat_dom"/>
</dbReference>
<dbReference type="PANTHER" id="PTHR43785">
    <property type="entry name" value="GAMMA-GLUTAMYLPUTRESCINE SYNTHETASE"/>
    <property type="match status" value="1"/>
</dbReference>
<dbReference type="InterPro" id="IPR036651">
    <property type="entry name" value="Gln_synt_N_sf"/>
</dbReference>
<dbReference type="PROSITE" id="PS51987">
    <property type="entry name" value="GS_CATALYTIC"/>
    <property type="match status" value="1"/>
</dbReference>
<evidence type="ECO:0000256" key="3">
    <source>
        <dbReference type="RuleBase" id="RU000384"/>
    </source>
</evidence>
<dbReference type="InterPro" id="IPR014746">
    <property type="entry name" value="Gln_synth/guanido_kin_cat_dom"/>
</dbReference>
<evidence type="ECO:0000256" key="1">
    <source>
        <dbReference type="ARBA" id="ARBA00022598"/>
    </source>
</evidence>
<dbReference type="PANTHER" id="PTHR43785:SF12">
    <property type="entry name" value="TYPE-1 GLUTAMINE SYNTHETASE 2"/>
    <property type="match status" value="1"/>
</dbReference>
<evidence type="ECO:0000259" key="4">
    <source>
        <dbReference type="PROSITE" id="PS51987"/>
    </source>
</evidence>
<dbReference type="AlphaFoldDB" id="A0A6V7XQI2"/>